<feature type="transmembrane region" description="Helical" evidence="14">
    <location>
        <begin position="154"/>
        <end position="175"/>
    </location>
</feature>
<feature type="domain" description="Peptidase M50" evidence="16">
    <location>
        <begin position="158"/>
        <end position="213"/>
    </location>
</feature>
<evidence type="ECO:0000313" key="18">
    <source>
        <dbReference type="Proteomes" id="UP001387100"/>
    </source>
</evidence>
<keyword evidence="10 14" id="KW-1133">Transmembrane helix</keyword>
<feature type="region of interest" description="Disordered" evidence="15">
    <location>
        <begin position="1"/>
        <end position="22"/>
    </location>
</feature>
<dbReference type="RefSeq" id="WP_339575449.1">
    <property type="nucleotide sequence ID" value="NZ_JBBIAA010000015.1"/>
</dbReference>
<evidence type="ECO:0000256" key="8">
    <source>
        <dbReference type="ARBA" id="ARBA00022801"/>
    </source>
</evidence>
<dbReference type="InterPro" id="IPR008915">
    <property type="entry name" value="Peptidase_M50"/>
</dbReference>
<protein>
    <recommendedName>
        <fullName evidence="14">Zinc metalloprotease</fullName>
    </recommendedName>
</protein>
<evidence type="ECO:0000256" key="4">
    <source>
        <dbReference type="ARBA" id="ARBA00022670"/>
    </source>
</evidence>
<keyword evidence="3 14" id="KW-1003">Cell membrane</keyword>
<evidence type="ECO:0000259" key="16">
    <source>
        <dbReference type="Pfam" id="PF02163"/>
    </source>
</evidence>
<evidence type="ECO:0000256" key="13">
    <source>
        <dbReference type="ARBA" id="ARBA00023136"/>
    </source>
</evidence>
<dbReference type="Pfam" id="PF02163">
    <property type="entry name" value="Peptidase_M50"/>
    <property type="match status" value="2"/>
</dbReference>
<feature type="domain" description="Peptidase M50" evidence="16">
    <location>
        <begin position="74"/>
        <end position="147"/>
    </location>
</feature>
<keyword evidence="12" id="KW-0129">CBS domain</keyword>
<reference evidence="17 18" key="1">
    <citation type="journal article" date="2017" name="Int. J. Syst. Evol. Microbiol.">
        <title>Pseudokineococcus basanitobsidens sp. nov., isolated from volcanic rock.</title>
        <authorList>
            <person name="Lee D.W."/>
            <person name="Park M.Y."/>
            <person name="Kim J.J."/>
            <person name="Kim B.S."/>
        </authorList>
    </citation>
    <scope>NUCLEOTIDE SEQUENCE [LARGE SCALE GENOMIC DNA]</scope>
    <source>
        <strain evidence="17 18">DSM 103726</strain>
    </source>
</reference>
<comment type="subcellular location">
    <subcellularLocation>
        <location evidence="1 14">Cell membrane</location>
        <topology evidence="1 14">Multi-pass membrane protein</topology>
    </subcellularLocation>
</comment>
<feature type="transmembrane region" description="Helical" evidence="14">
    <location>
        <begin position="62"/>
        <end position="84"/>
    </location>
</feature>
<organism evidence="17 18">
    <name type="scientific">Pseudokineococcus basanitobsidens</name>
    <dbReference type="NCBI Taxonomy" id="1926649"/>
    <lineage>
        <taxon>Bacteria</taxon>
        <taxon>Bacillati</taxon>
        <taxon>Actinomycetota</taxon>
        <taxon>Actinomycetes</taxon>
        <taxon>Kineosporiales</taxon>
        <taxon>Kineosporiaceae</taxon>
        <taxon>Pseudokineococcus</taxon>
    </lineage>
</organism>
<keyword evidence="5 14" id="KW-0812">Transmembrane</keyword>
<comment type="similarity">
    <text evidence="2 14">Belongs to the peptidase M50B family.</text>
</comment>
<comment type="cofactor">
    <cofactor evidence="14">
        <name>Zn(2+)</name>
        <dbReference type="ChEBI" id="CHEBI:29105"/>
    </cofactor>
    <text evidence="14">Binds 1 zinc ion per subunit.</text>
</comment>
<keyword evidence="9 14" id="KW-0862">Zinc</keyword>
<feature type="transmembrane region" description="Helical" evidence="14">
    <location>
        <begin position="206"/>
        <end position="225"/>
    </location>
</feature>
<dbReference type="PANTHER" id="PTHR39188">
    <property type="entry name" value="MEMBRANE-ASSOCIATED ZINC METALLOPROTEASE M50B"/>
    <property type="match status" value="1"/>
</dbReference>
<keyword evidence="4 14" id="KW-0645">Protease</keyword>
<feature type="transmembrane region" description="Helical" evidence="14">
    <location>
        <begin position="35"/>
        <end position="56"/>
    </location>
</feature>
<evidence type="ECO:0000256" key="5">
    <source>
        <dbReference type="ARBA" id="ARBA00022692"/>
    </source>
</evidence>
<accession>A0ABU8RM49</accession>
<evidence type="ECO:0000256" key="7">
    <source>
        <dbReference type="ARBA" id="ARBA00022737"/>
    </source>
</evidence>
<evidence type="ECO:0000256" key="9">
    <source>
        <dbReference type="ARBA" id="ARBA00022833"/>
    </source>
</evidence>
<evidence type="ECO:0000256" key="2">
    <source>
        <dbReference type="ARBA" id="ARBA00007931"/>
    </source>
</evidence>
<evidence type="ECO:0000256" key="3">
    <source>
        <dbReference type="ARBA" id="ARBA00022475"/>
    </source>
</evidence>
<dbReference type="Proteomes" id="UP001387100">
    <property type="component" value="Unassembled WGS sequence"/>
</dbReference>
<evidence type="ECO:0000256" key="12">
    <source>
        <dbReference type="ARBA" id="ARBA00023122"/>
    </source>
</evidence>
<evidence type="ECO:0000256" key="11">
    <source>
        <dbReference type="ARBA" id="ARBA00023049"/>
    </source>
</evidence>
<evidence type="ECO:0000256" key="1">
    <source>
        <dbReference type="ARBA" id="ARBA00004651"/>
    </source>
</evidence>
<comment type="caution">
    <text evidence="17">The sequence shown here is derived from an EMBL/GenBank/DDBJ whole genome shotgun (WGS) entry which is preliminary data.</text>
</comment>
<name>A0ABU8RM49_9ACTN</name>
<proteinExistence type="inferred from homology"/>
<evidence type="ECO:0000256" key="15">
    <source>
        <dbReference type="SAM" id="MobiDB-lite"/>
    </source>
</evidence>
<sequence>MHAPAARPEPPAAGPPPRGDREGWRVGSVAGVPVVLARSWVVIAVVVTLLFAPTVARTAPGLGGTGAVVVALAYALVLALSVLVHEVAHALTARAVGLPPTRIVLTLWGGHTTFASEASTPGRSFVVSAVGPASNALLAGVGALLVLATEDGGVAWLLLSALTLANLFVAVFNVLPGLPLDGGRMLEAVVWAVTGDRLRSTVVAAWAGRVLAVLAVVVLLGVPLLRGGRPSLLFVAWAVLVAGTLWTGATAVLRDARLRGRVAALRVDALAVRAVGVPADAAVAQVARTADAAGAVEAVLVAPDGRPVAVVDRDAVGRVPRERWPWVPASSVARPLRGAPLPQGAAGQQLVHALAAAGGNPEAVTGAEVAAVVDGAGRVVGVLRGADVVAAARAGGRS</sequence>
<dbReference type="GO" id="GO:0008233">
    <property type="term" value="F:peptidase activity"/>
    <property type="evidence" value="ECO:0007669"/>
    <property type="project" value="UniProtKB-KW"/>
</dbReference>
<evidence type="ECO:0000256" key="6">
    <source>
        <dbReference type="ARBA" id="ARBA00022723"/>
    </source>
</evidence>
<feature type="transmembrane region" description="Helical" evidence="14">
    <location>
        <begin position="125"/>
        <end position="148"/>
    </location>
</feature>
<dbReference type="InterPro" id="IPR016483">
    <property type="entry name" value="UCP006404_Pept_M50_CBS"/>
</dbReference>
<evidence type="ECO:0000256" key="14">
    <source>
        <dbReference type="PIRNR" id="PIRNR006404"/>
    </source>
</evidence>
<keyword evidence="8 14" id="KW-0378">Hydrolase</keyword>
<dbReference type="EMBL" id="JBBIAA010000015">
    <property type="protein sequence ID" value="MEJ5946066.1"/>
    <property type="molecule type" value="Genomic_DNA"/>
</dbReference>
<gene>
    <name evidence="17" type="ORF">WDZ17_12265</name>
</gene>
<keyword evidence="13 14" id="KW-0472">Membrane</keyword>
<feature type="compositionally biased region" description="Pro residues" evidence="15">
    <location>
        <begin position="7"/>
        <end position="17"/>
    </location>
</feature>
<keyword evidence="11 14" id="KW-0482">Metalloprotease</keyword>
<keyword evidence="6 14" id="KW-0479">Metal-binding</keyword>
<dbReference type="GO" id="GO:0006508">
    <property type="term" value="P:proteolysis"/>
    <property type="evidence" value="ECO:0007669"/>
    <property type="project" value="UniProtKB-KW"/>
</dbReference>
<feature type="transmembrane region" description="Helical" evidence="14">
    <location>
        <begin position="231"/>
        <end position="253"/>
    </location>
</feature>
<keyword evidence="7" id="KW-0677">Repeat</keyword>
<dbReference type="PIRSF" id="PIRSF006404">
    <property type="entry name" value="UCP006404_Pept_M50_CBS"/>
    <property type="match status" value="1"/>
</dbReference>
<dbReference type="PANTHER" id="PTHR39188:SF3">
    <property type="entry name" value="STAGE IV SPORULATION PROTEIN FB"/>
    <property type="match status" value="1"/>
</dbReference>
<evidence type="ECO:0000256" key="10">
    <source>
        <dbReference type="ARBA" id="ARBA00022989"/>
    </source>
</evidence>
<keyword evidence="18" id="KW-1185">Reference proteome</keyword>
<evidence type="ECO:0000313" key="17">
    <source>
        <dbReference type="EMBL" id="MEJ5946066.1"/>
    </source>
</evidence>